<dbReference type="KEGG" id="cai:Caci_1468"/>
<dbReference type="HOGENOM" id="CLU_120846_0_0_11"/>
<dbReference type="InParanoid" id="C7Q9Z3"/>
<keyword evidence="2" id="KW-1185">Reference proteome</keyword>
<dbReference type="Gene3D" id="2.30.110.10">
    <property type="entry name" value="Electron Transport, Fmn-binding Protein, Chain A"/>
    <property type="match status" value="1"/>
</dbReference>
<accession>C7Q9Z3</accession>
<dbReference type="EMBL" id="CP001700">
    <property type="protein sequence ID" value="ACU70391.1"/>
    <property type="molecule type" value="Genomic_DNA"/>
</dbReference>
<evidence type="ECO:0000313" key="1">
    <source>
        <dbReference type="EMBL" id="ACU70391.1"/>
    </source>
</evidence>
<dbReference type="RefSeq" id="WP_012785685.1">
    <property type="nucleotide sequence ID" value="NC_013131.1"/>
</dbReference>
<dbReference type="Proteomes" id="UP000000851">
    <property type="component" value="Chromosome"/>
</dbReference>
<dbReference type="Pfam" id="PF04075">
    <property type="entry name" value="F420H2_quin_red"/>
    <property type="match status" value="1"/>
</dbReference>
<evidence type="ECO:0000313" key="2">
    <source>
        <dbReference type="Proteomes" id="UP000000851"/>
    </source>
</evidence>
<organism evidence="1 2">
    <name type="scientific">Catenulispora acidiphila (strain DSM 44928 / JCM 14897 / NBRC 102108 / NRRL B-24433 / ID139908)</name>
    <dbReference type="NCBI Taxonomy" id="479433"/>
    <lineage>
        <taxon>Bacteria</taxon>
        <taxon>Bacillati</taxon>
        <taxon>Actinomycetota</taxon>
        <taxon>Actinomycetes</taxon>
        <taxon>Catenulisporales</taxon>
        <taxon>Catenulisporaceae</taxon>
        <taxon>Catenulispora</taxon>
    </lineage>
</organism>
<dbReference type="InterPro" id="IPR004378">
    <property type="entry name" value="F420H2_quin_Rdtase"/>
</dbReference>
<protein>
    <recommendedName>
        <fullName evidence="3">DUF385 domain-containing protein</fullName>
    </recommendedName>
</protein>
<reference evidence="1 2" key="1">
    <citation type="journal article" date="2009" name="Stand. Genomic Sci.">
        <title>Complete genome sequence of Catenulispora acidiphila type strain (ID 139908).</title>
        <authorList>
            <person name="Copeland A."/>
            <person name="Lapidus A."/>
            <person name="Glavina Del Rio T."/>
            <person name="Nolan M."/>
            <person name="Lucas S."/>
            <person name="Chen F."/>
            <person name="Tice H."/>
            <person name="Cheng J.F."/>
            <person name="Bruce D."/>
            <person name="Goodwin L."/>
            <person name="Pitluck S."/>
            <person name="Mikhailova N."/>
            <person name="Pati A."/>
            <person name="Ivanova N."/>
            <person name="Mavromatis K."/>
            <person name="Chen A."/>
            <person name="Palaniappan K."/>
            <person name="Chain P."/>
            <person name="Land M."/>
            <person name="Hauser L."/>
            <person name="Chang Y.J."/>
            <person name="Jeffries C.D."/>
            <person name="Chertkov O."/>
            <person name="Brettin T."/>
            <person name="Detter J.C."/>
            <person name="Han C."/>
            <person name="Ali Z."/>
            <person name="Tindall B.J."/>
            <person name="Goker M."/>
            <person name="Bristow J."/>
            <person name="Eisen J.A."/>
            <person name="Markowitz V."/>
            <person name="Hugenholtz P."/>
            <person name="Kyrpides N.C."/>
            <person name="Klenk H.P."/>
        </authorList>
    </citation>
    <scope>NUCLEOTIDE SEQUENCE [LARGE SCALE GENOMIC DNA]</scope>
    <source>
        <strain evidence="2">DSM 44928 / JCM 14897 / NBRC 102108 / NRRL B-24433 / ID139908</strain>
    </source>
</reference>
<dbReference type="OrthoDB" id="3292498at2"/>
<dbReference type="eggNOG" id="ENOG50334GQ">
    <property type="taxonomic scope" value="Bacteria"/>
</dbReference>
<dbReference type="AlphaFoldDB" id="C7Q9Z3"/>
<gene>
    <name evidence="1" type="ordered locus">Caci_1468</name>
</gene>
<dbReference type="InterPro" id="IPR012349">
    <property type="entry name" value="Split_barrel_FMN-bd"/>
</dbReference>
<name>C7Q9Z3_CATAD</name>
<proteinExistence type="predicted"/>
<dbReference type="GO" id="GO:0016491">
    <property type="term" value="F:oxidoreductase activity"/>
    <property type="evidence" value="ECO:0007669"/>
    <property type="project" value="InterPro"/>
</dbReference>
<sequence>MGTETKPAGRPAGRAQKLRVQGLVNAISRAALSTPGVAKGIGQNLILLYVYGRKSGKRYAIPIAYMAHDGKILIGTQFGWSRNLRTGDPIQVRYKGKLRSADVEVVTDPDRVAELYTVMCRKNHAFANFHAIGFDSSGEPDADAVRAAVEQGARAILLTPQVG</sequence>
<evidence type="ECO:0008006" key="3">
    <source>
        <dbReference type="Google" id="ProtNLM"/>
    </source>
</evidence>